<feature type="repeat" description="ANK" evidence="3">
    <location>
        <begin position="344"/>
        <end position="376"/>
    </location>
</feature>
<keyword evidence="1" id="KW-0677">Repeat</keyword>
<dbReference type="InterPro" id="IPR002110">
    <property type="entry name" value="Ankyrin_rpt"/>
</dbReference>
<name>A0A0A2JF92_PENEN</name>
<protein>
    <recommendedName>
        <fullName evidence="4">Clr5 domain-containing protein</fullName>
    </recommendedName>
</protein>
<dbReference type="SUPFAM" id="SSF48403">
    <property type="entry name" value="Ankyrin repeat"/>
    <property type="match status" value="2"/>
</dbReference>
<evidence type="ECO:0000313" key="6">
    <source>
        <dbReference type="Proteomes" id="UP000030143"/>
    </source>
</evidence>
<evidence type="ECO:0000313" key="5">
    <source>
        <dbReference type="EMBL" id="KGO50985.1"/>
    </source>
</evidence>
<dbReference type="STRING" id="27334.A0A0A2JF92"/>
<gene>
    <name evidence="5" type="ORF">PEX2_094510</name>
</gene>
<dbReference type="PROSITE" id="PS50088">
    <property type="entry name" value="ANK_REPEAT"/>
    <property type="match status" value="5"/>
</dbReference>
<accession>A0A0A2JF92</accession>
<dbReference type="PROSITE" id="PS50297">
    <property type="entry name" value="ANK_REP_REGION"/>
    <property type="match status" value="3"/>
</dbReference>
<feature type="repeat" description="ANK" evidence="3">
    <location>
        <begin position="1001"/>
        <end position="1026"/>
    </location>
</feature>
<evidence type="ECO:0000256" key="1">
    <source>
        <dbReference type="ARBA" id="ARBA00022737"/>
    </source>
</evidence>
<dbReference type="InterPro" id="IPR036770">
    <property type="entry name" value="Ankyrin_rpt-contain_sf"/>
</dbReference>
<dbReference type="Pfam" id="PF12796">
    <property type="entry name" value="Ank_2"/>
    <property type="match status" value="2"/>
</dbReference>
<organism evidence="5 6">
    <name type="scientific">Penicillium expansum</name>
    <name type="common">Blue mold rot fungus</name>
    <dbReference type="NCBI Taxonomy" id="27334"/>
    <lineage>
        <taxon>Eukaryota</taxon>
        <taxon>Fungi</taxon>
        <taxon>Dikarya</taxon>
        <taxon>Ascomycota</taxon>
        <taxon>Pezizomycotina</taxon>
        <taxon>Eurotiomycetes</taxon>
        <taxon>Eurotiomycetidae</taxon>
        <taxon>Eurotiales</taxon>
        <taxon>Aspergillaceae</taxon>
        <taxon>Penicillium</taxon>
    </lineage>
</organism>
<dbReference type="GeneID" id="27682141"/>
<dbReference type="Proteomes" id="UP000030143">
    <property type="component" value="Unassembled WGS sequence"/>
</dbReference>
<feature type="repeat" description="ANK" evidence="3">
    <location>
        <begin position="966"/>
        <end position="998"/>
    </location>
</feature>
<feature type="repeat" description="ANK" evidence="3">
    <location>
        <begin position="437"/>
        <end position="469"/>
    </location>
</feature>
<keyword evidence="2 3" id="KW-0040">ANK repeat</keyword>
<evidence type="ECO:0000259" key="4">
    <source>
        <dbReference type="Pfam" id="PF14420"/>
    </source>
</evidence>
<evidence type="ECO:0000256" key="3">
    <source>
        <dbReference type="PROSITE-ProRule" id="PRU00023"/>
    </source>
</evidence>
<feature type="domain" description="Clr5" evidence="4">
    <location>
        <begin position="3"/>
        <end position="55"/>
    </location>
</feature>
<dbReference type="Pfam" id="PF00023">
    <property type="entry name" value="Ank"/>
    <property type="match status" value="1"/>
</dbReference>
<evidence type="ECO:0000256" key="2">
    <source>
        <dbReference type="ARBA" id="ARBA00023043"/>
    </source>
</evidence>
<feature type="repeat" description="ANK" evidence="3">
    <location>
        <begin position="512"/>
        <end position="544"/>
    </location>
</feature>
<keyword evidence="6" id="KW-1185">Reference proteome</keyword>
<reference evidence="5 6" key="1">
    <citation type="journal article" date="2015" name="Mol. Plant Microbe Interact.">
        <title>Genome, transcriptome, and functional analyses of Penicillium expansum provide new insights into secondary metabolism and pathogenicity.</title>
        <authorList>
            <person name="Ballester A.R."/>
            <person name="Marcet-Houben M."/>
            <person name="Levin E."/>
            <person name="Sela N."/>
            <person name="Selma-Lazaro C."/>
            <person name="Carmona L."/>
            <person name="Wisniewski M."/>
            <person name="Droby S."/>
            <person name="Gonzalez-Candelas L."/>
            <person name="Gabaldon T."/>
        </authorList>
    </citation>
    <scope>NUCLEOTIDE SEQUENCE [LARGE SCALE GENOMIC DNA]</scope>
    <source>
        <strain evidence="5 6">MD-8</strain>
    </source>
</reference>
<sequence>MAESDFEPFKPEIERLYIYENKTLREVMDYMASKYSFSKPPGQYARQLRKWGFAKGHIKADEWNWIGNKTNKRKLNDNKKSEFHIGGMEVHVPKLKKAKYRDAYVSTMARFSTAPSPKTPEGFSVCTPASPGMHLIWNGGSLPWQRFIKLVCSMEKEEAPPPTSSLAVRSPGADALSTTVNHELMHRLSTMVPWNKLNQPPNIHSSSRTSAALSILIPEDFQGQHDALSMDLSSSTIKAKDRMALELFLLSNNIKSQDSEKMTERNMRSNDERVMQMLSDYGWKDLEHIQVLLSTREPTAEAIAERLFASSLRLHDVDVVKMMLEAHMDPNIPLIETIFDGVLTPLQFTAGSKHKRSEELVNLLISHGADVNHSGNAYPPLFYAINKHENRIIHALMFHGAIVTPHCLSIATHLKDIEVFEDITNSCSDVNARTGWQDFSALSQAVKQGNISMIEILLARGGNVNALVSTSSGDNFGATTILGIGAQSGSIDVIRVLLGGCHEINPEFNGLRYVSPLVLAVQRANAKVTQTLLQAGVDIKLADEQGGMTLLEHATQHYSPKEALALCEVLIEHGAQVDRPVSAQKQESSALLIAVEKNSPELVELLICAGARLNDEYTKPPYTALGAAIKHFDGVLFNSLLAAGATFVGSRLEEIGSLRTAMYLQESGVLQGVLRVSGPRILAAALLEEQVDLAQYLLEHNADHEDRIRNEEAFLSEQTTPLEAAIQAGELAFAEKLLARGVKVTESVLVNAMDGNLVFLEHLLTRFCGSAPIAVGIALRDDKPLQLLELFQKQGVDPAGVPKHLQNRLCLGAFDLLQPESVLEIAVAERDREILQFLLQWTPWSPRLTGRALIIAILLHLDELAEDILPFDPDLTREITIGYFGRDLFEDVKIEQTYTPLEAAVNRQMIPIARALMEKVDVNYLGHGAGCRTALQHAVEKGNMELINVLISEHGARIDSPPATDGGATALQIACIKGYIGIARRLLDLGADVNEAPARYNGRTALQGAAEHGRIDMLQMLLDEGALIVGEGEPQYHKAVELAEKNGHYAAARMLTSWRDSVSLDPSAI</sequence>
<dbReference type="PANTHER" id="PTHR24198">
    <property type="entry name" value="ANKYRIN REPEAT AND PROTEIN KINASE DOMAIN-CONTAINING PROTEIN"/>
    <property type="match status" value="1"/>
</dbReference>
<comment type="caution">
    <text evidence="5">The sequence shown here is derived from an EMBL/GenBank/DDBJ whole genome shotgun (WGS) entry which is preliminary data.</text>
</comment>
<dbReference type="RefSeq" id="XP_016593997.1">
    <property type="nucleotide sequence ID" value="XM_016746721.1"/>
</dbReference>
<dbReference type="VEuPathDB" id="FungiDB:PEXP_004380"/>
<dbReference type="InterPro" id="IPR025676">
    <property type="entry name" value="Clr5_dom"/>
</dbReference>
<dbReference type="AlphaFoldDB" id="A0A0A2JF92"/>
<proteinExistence type="predicted"/>
<dbReference type="HOGENOM" id="CLU_008198_0_0_1"/>
<dbReference type="SMART" id="SM00248">
    <property type="entry name" value="ANK"/>
    <property type="match status" value="13"/>
</dbReference>
<dbReference type="PANTHER" id="PTHR24198:SF165">
    <property type="entry name" value="ANKYRIN REPEAT-CONTAINING PROTEIN-RELATED"/>
    <property type="match status" value="1"/>
</dbReference>
<dbReference type="EMBL" id="JQFZ01000311">
    <property type="protein sequence ID" value="KGO50985.1"/>
    <property type="molecule type" value="Genomic_DNA"/>
</dbReference>
<dbReference type="Pfam" id="PF14420">
    <property type="entry name" value="Clr5"/>
    <property type="match status" value="1"/>
</dbReference>
<dbReference type="Gene3D" id="1.25.40.20">
    <property type="entry name" value="Ankyrin repeat-containing domain"/>
    <property type="match status" value="2"/>
</dbReference>